<feature type="transmembrane region" description="Helical" evidence="7">
    <location>
        <begin position="321"/>
        <end position="344"/>
    </location>
</feature>
<organism evidence="10 11">
    <name type="scientific">Desulfoprunum benzoelyticum</name>
    <dbReference type="NCBI Taxonomy" id="1506996"/>
    <lineage>
        <taxon>Bacteria</taxon>
        <taxon>Pseudomonadati</taxon>
        <taxon>Thermodesulfobacteriota</taxon>
        <taxon>Desulfobulbia</taxon>
        <taxon>Desulfobulbales</taxon>
        <taxon>Desulfobulbaceae</taxon>
        <taxon>Desulfoprunum</taxon>
    </lineage>
</organism>
<feature type="transmembrane region" description="Helical" evidence="7">
    <location>
        <begin position="21"/>
        <end position="42"/>
    </location>
</feature>
<evidence type="ECO:0000259" key="9">
    <source>
        <dbReference type="Pfam" id="PF12704"/>
    </source>
</evidence>
<feature type="domain" description="MacB-like periplasmic core" evidence="9">
    <location>
        <begin position="21"/>
        <end position="243"/>
    </location>
</feature>
<feature type="transmembrane region" description="Helical" evidence="7">
    <location>
        <begin position="270"/>
        <end position="300"/>
    </location>
</feature>
<dbReference type="Pfam" id="PF02687">
    <property type="entry name" value="FtsX"/>
    <property type="match status" value="1"/>
</dbReference>
<evidence type="ECO:0000256" key="5">
    <source>
        <dbReference type="ARBA" id="ARBA00023136"/>
    </source>
</evidence>
<proteinExistence type="inferred from homology"/>
<sequence>MYLRDIISFSLRASLGYPVRTFLMLLAMAIGVGSVVILSTLGEGARRYVIGQFSNLGTNLIIVLPGRSETVGGPPPLLGITPRDLTLDDAMALRRSSSIRHVAPLTVGAAPVSAEGRQRETTILGSTPSLLPLRQLEMAQGRFLPEGDPTRAAPICVLGYEIKAELFGAAPAVGESVRIGDRRFRIIGVLSDKGESVGMDMGDIVIVPVASAQALFNVSSLFRVMIEASDRDAIGRAKEAIAAIIRERHDGEDDVTIVTQDAILATFDRIFVALTLTVAGIAAISLGVAGILIMNVMLIAVSQRRSEVGLLKAIGAPGNRILTLFLVEAAILSLVGAAFGLILATAGTWVLGRVFPDFPLFMPLWSLAAAVGVALSTGLVFGVLPARRAARLDPVQSLSRR</sequence>
<evidence type="ECO:0000256" key="2">
    <source>
        <dbReference type="ARBA" id="ARBA00022475"/>
    </source>
</evidence>
<dbReference type="Proteomes" id="UP000539642">
    <property type="component" value="Unassembled WGS sequence"/>
</dbReference>
<feature type="transmembrane region" description="Helical" evidence="7">
    <location>
        <begin position="364"/>
        <end position="384"/>
    </location>
</feature>
<feature type="domain" description="ABC3 transporter permease C-terminal" evidence="8">
    <location>
        <begin position="281"/>
        <end position="394"/>
    </location>
</feature>
<comment type="similarity">
    <text evidence="6">Belongs to the ABC-4 integral membrane protein family.</text>
</comment>
<evidence type="ECO:0000313" key="11">
    <source>
        <dbReference type="Proteomes" id="UP000539642"/>
    </source>
</evidence>
<dbReference type="InterPro" id="IPR050250">
    <property type="entry name" value="Macrolide_Exporter_MacB"/>
</dbReference>
<comment type="caution">
    <text evidence="10">The sequence shown here is derived from an EMBL/GenBank/DDBJ whole genome shotgun (WGS) entry which is preliminary data.</text>
</comment>
<gene>
    <name evidence="10" type="ORF">HNQ81_002206</name>
</gene>
<keyword evidence="11" id="KW-1185">Reference proteome</keyword>
<evidence type="ECO:0000256" key="4">
    <source>
        <dbReference type="ARBA" id="ARBA00022989"/>
    </source>
</evidence>
<keyword evidence="4 7" id="KW-1133">Transmembrane helix</keyword>
<dbReference type="GO" id="GO:0022857">
    <property type="term" value="F:transmembrane transporter activity"/>
    <property type="evidence" value="ECO:0007669"/>
    <property type="project" value="TreeGrafter"/>
</dbReference>
<reference evidence="10 11" key="1">
    <citation type="submission" date="2020-08" db="EMBL/GenBank/DDBJ databases">
        <title>Genomic Encyclopedia of Type Strains, Phase IV (KMG-IV): sequencing the most valuable type-strain genomes for metagenomic binning, comparative biology and taxonomic classification.</title>
        <authorList>
            <person name="Goeker M."/>
        </authorList>
    </citation>
    <scope>NUCLEOTIDE SEQUENCE [LARGE SCALE GENOMIC DNA]</scope>
    <source>
        <strain evidence="10 11">DSM 28570</strain>
    </source>
</reference>
<comment type="subcellular location">
    <subcellularLocation>
        <location evidence="1">Cell membrane</location>
        <topology evidence="1">Multi-pass membrane protein</topology>
    </subcellularLocation>
</comment>
<dbReference type="RefSeq" id="WP_183351242.1">
    <property type="nucleotide sequence ID" value="NZ_JACHEO010000012.1"/>
</dbReference>
<dbReference type="Pfam" id="PF12704">
    <property type="entry name" value="MacB_PCD"/>
    <property type="match status" value="1"/>
</dbReference>
<dbReference type="InterPro" id="IPR003838">
    <property type="entry name" value="ABC3_permease_C"/>
</dbReference>
<evidence type="ECO:0000256" key="6">
    <source>
        <dbReference type="ARBA" id="ARBA00038076"/>
    </source>
</evidence>
<dbReference type="AlphaFoldDB" id="A0A840V3P0"/>
<dbReference type="GO" id="GO:0005886">
    <property type="term" value="C:plasma membrane"/>
    <property type="evidence" value="ECO:0007669"/>
    <property type="project" value="UniProtKB-SubCell"/>
</dbReference>
<accession>A0A840V3P0</accession>
<keyword evidence="3 7" id="KW-0812">Transmembrane</keyword>
<evidence type="ECO:0000259" key="8">
    <source>
        <dbReference type="Pfam" id="PF02687"/>
    </source>
</evidence>
<dbReference type="PANTHER" id="PTHR30572:SF4">
    <property type="entry name" value="ABC TRANSPORTER PERMEASE YTRF"/>
    <property type="match status" value="1"/>
</dbReference>
<name>A0A840V3P0_9BACT</name>
<dbReference type="EMBL" id="JACHEO010000012">
    <property type="protein sequence ID" value="MBB5348470.1"/>
    <property type="molecule type" value="Genomic_DNA"/>
</dbReference>
<dbReference type="PANTHER" id="PTHR30572">
    <property type="entry name" value="MEMBRANE COMPONENT OF TRANSPORTER-RELATED"/>
    <property type="match status" value="1"/>
</dbReference>
<protein>
    <submittedName>
        <fullName evidence="10">Putative ABC transport system permease protein</fullName>
    </submittedName>
</protein>
<evidence type="ECO:0000256" key="1">
    <source>
        <dbReference type="ARBA" id="ARBA00004651"/>
    </source>
</evidence>
<evidence type="ECO:0000256" key="7">
    <source>
        <dbReference type="SAM" id="Phobius"/>
    </source>
</evidence>
<dbReference type="InterPro" id="IPR025857">
    <property type="entry name" value="MacB_PCD"/>
</dbReference>
<evidence type="ECO:0000256" key="3">
    <source>
        <dbReference type="ARBA" id="ARBA00022692"/>
    </source>
</evidence>
<keyword evidence="5 7" id="KW-0472">Membrane</keyword>
<keyword evidence="2" id="KW-1003">Cell membrane</keyword>
<evidence type="ECO:0000313" key="10">
    <source>
        <dbReference type="EMBL" id="MBB5348470.1"/>
    </source>
</evidence>